<keyword evidence="2" id="KW-0677">Repeat</keyword>
<feature type="chain" id="PRO_5016067899" description="Fibronectin type-III domain-containing protein" evidence="3">
    <location>
        <begin position="21"/>
        <end position="1043"/>
    </location>
</feature>
<accession>A0A2W1MUF8</accession>
<evidence type="ECO:0000259" key="4">
    <source>
        <dbReference type="PROSITE" id="PS50853"/>
    </source>
</evidence>
<keyword evidence="6" id="KW-1185">Reference proteome</keyword>
<dbReference type="SUPFAM" id="SSF49265">
    <property type="entry name" value="Fibronectin type III"/>
    <property type="match status" value="2"/>
</dbReference>
<comment type="caution">
    <text evidence="5">The sequence shown here is derived from an EMBL/GenBank/DDBJ whole genome shotgun (WGS) entry which is preliminary data.</text>
</comment>
<dbReference type="InterPro" id="IPR050991">
    <property type="entry name" value="ECM_Regulatory_Proteins"/>
</dbReference>
<name>A0A2W1MUF8_9FLAO</name>
<dbReference type="InterPro" id="IPR013783">
    <property type="entry name" value="Ig-like_fold"/>
</dbReference>
<dbReference type="Gene3D" id="2.60.40.10">
    <property type="entry name" value="Immunoglobulins"/>
    <property type="match status" value="3"/>
</dbReference>
<protein>
    <recommendedName>
        <fullName evidence="4">Fibronectin type-III domain-containing protein</fullName>
    </recommendedName>
</protein>
<dbReference type="PANTHER" id="PTHR46708">
    <property type="entry name" value="TENASCIN"/>
    <property type="match status" value="1"/>
</dbReference>
<dbReference type="InterPro" id="IPR003961">
    <property type="entry name" value="FN3_dom"/>
</dbReference>
<reference evidence="5 6" key="1">
    <citation type="submission" date="2018-06" db="EMBL/GenBank/DDBJ databases">
        <title>The draft genome sequence of Crocinitomix sp. SM1701.</title>
        <authorList>
            <person name="Zhang X."/>
        </authorList>
    </citation>
    <scope>NUCLEOTIDE SEQUENCE [LARGE SCALE GENOMIC DNA]</scope>
    <source>
        <strain evidence="5 6">SM1701</strain>
    </source>
</reference>
<dbReference type="AlphaFoldDB" id="A0A2W1MUF8"/>
<sequence>MKKIYFILNMLFLGVTTAFAQGETCATAVSVNAGTYVSNGAATGGGASTQGTNADWYSFTPVCDGVMSVGSCGGGVDTQLYLHSGACGALTQVGFADDNCTMGPGQSGYASEVANLNVTGGTTYYIEWTDYWSSAATPWFLEFTIGGGVQNVVNVPSINSSDISWSAAGAETSWDIQWGPSGFSLGAAFSATVTDPTQVNTFYTMTNLMPETTYDVYIAVGGSGCFVGPLSITTLPLCPVPTNLASSPLTNSAILTWDLGNVETSWDLQYGPAGTPIGDAGMDFNNTVNAAANNALNIASCTDYHWYVRAICTNYTPTLYSAWVGPVSFSTDCVCPDPSNLTASEDPNSPFNYILEWDDNGSGPQWNVQYGATGFPFGSGTIVTANSNPYLLTGLIPGTEYDYYVQGNCGSTADSMSQWIGPFTFTTPIYCEAPTALSVSNITTSQASINWTSPNASSWTIEWGAAGFTQGNGTTSTINSNNATLTGLTPATDYCYYVKANCGATIDLMSNWAGPYCFTSLASCPAPSNLNVANISVTSATLTWQIGGSETAWDIEWGFPGFTPFTGQEEGSASVTNAIPSYYVTGLNSSAPYEFYVSAACGGTDGNSSWTGPFQFTTILENDLPCGAVELLVDGVVNVHTNANSSYTESAIAPPFAFAYGNNWYNSATGTSYPLKTVWFKFKAPASGKVEISTVNSVTQTNDRQTQLALYTVGLCSNYGTYNFVEANTFHTNTYRPAIRGSKILSCELNPGQYYYVMASHWGNSTGTTGSQPGTFGISVTDLPDSYSGTATPITICGDGSDIDLFSTIDGYSSTTGTWYNPSISNPGFTTPGSASVISLPTGAGTYTFDYVIANACGADTVSTSISSVAPSSAGMDGAFTTCNTDDVVLISHLNGFVDLGGQWTDVNGLFNVSNGIFNSYGAQYGTYTFEYTVGSGNGCDPDTSYVSITLTDNCLGLDGDAAVSNLEVYPNPVVDVMTIANLNIEGPASLNIYDAQGKIVLQSDISNYYGNLTVDMTKLESGMYTLEINAETAVEKHRVVKQ</sequence>
<evidence type="ECO:0000313" key="6">
    <source>
        <dbReference type="Proteomes" id="UP000249248"/>
    </source>
</evidence>
<dbReference type="CDD" id="cd00063">
    <property type="entry name" value="FN3"/>
    <property type="match status" value="2"/>
</dbReference>
<dbReference type="NCBIfam" id="TIGR04183">
    <property type="entry name" value="Por_Secre_tail"/>
    <property type="match status" value="1"/>
</dbReference>
<dbReference type="Pfam" id="PF00041">
    <property type="entry name" value="fn3"/>
    <property type="match status" value="2"/>
</dbReference>
<dbReference type="InterPro" id="IPR026444">
    <property type="entry name" value="Secre_tail"/>
</dbReference>
<feature type="domain" description="Fibronectin type-III" evidence="4">
    <location>
        <begin position="526"/>
        <end position="621"/>
    </location>
</feature>
<organism evidence="5 6">
    <name type="scientific">Putridiphycobacter roseus</name>
    <dbReference type="NCBI Taxonomy" id="2219161"/>
    <lineage>
        <taxon>Bacteria</taxon>
        <taxon>Pseudomonadati</taxon>
        <taxon>Bacteroidota</taxon>
        <taxon>Flavobacteriia</taxon>
        <taxon>Flavobacteriales</taxon>
        <taxon>Crocinitomicaceae</taxon>
        <taxon>Putridiphycobacter</taxon>
    </lineage>
</organism>
<dbReference type="SMART" id="SM00060">
    <property type="entry name" value="FN3"/>
    <property type="match status" value="4"/>
</dbReference>
<dbReference type="Proteomes" id="UP000249248">
    <property type="component" value="Unassembled WGS sequence"/>
</dbReference>
<feature type="domain" description="Fibronectin type-III" evidence="4">
    <location>
        <begin position="433"/>
        <end position="523"/>
    </location>
</feature>
<dbReference type="PANTHER" id="PTHR46708:SF2">
    <property type="entry name" value="FIBRONECTIN TYPE-III DOMAIN-CONTAINING PROTEIN"/>
    <property type="match status" value="1"/>
</dbReference>
<proteinExistence type="predicted"/>
<evidence type="ECO:0000256" key="1">
    <source>
        <dbReference type="ARBA" id="ARBA00022729"/>
    </source>
</evidence>
<gene>
    <name evidence="5" type="ORF">DNU06_16775</name>
</gene>
<evidence type="ECO:0000256" key="3">
    <source>
        <dbReference type="SAM" id="SignalP"/>
    </source>
</evidence>
<dbReference type="OrthoDB" id="1113525at2"/>
<dbReference type="InterPro" id="IPR036116">
    <property type="entry name" value="FN3_sf"/>
</dbReference>
<feature type="signal peptide" evidence="3">
    <location>
        <begin position="1"/>
        <end position="20"/>
    </location>
</feature>
<evidence type="ECO:0000313" key="5">
    <source>
        <dbReference type="EMBL" id="PZE15699.1"/>
    </source>
</evidence>
<dbReference type="EMBL" id="QKSB01000019">
    <property type="protein sequence ID" value="PZE15699.1"/>
    <property type="molecule type" value="Genomic_DNA"/>
</dbReference>
<dbReference type="Pfam" id="PF18962">
    <property type="entry name" value="Por_Secre_tail"/>
    <property type="match status" value="1"/>
</dbReference>
<keyword evidence="1 3" id="KW-0732">Signal</keyword>
<evidence type="ECO:0000256" key="2">
    <source>
        <dbReference type="ARBA" id="ARBA00022737"/>
    </source>
</evidence>
<feature type="domain" description="Fibronectin type-III" evidence="4">
    <location>
        <begin position="337"/>
        <end position="430"/>
    </location>
</feature>
<dbReference type="PROSITE" id="PS50853">
    <property type="entry name" value="FN3"/>
    <property type="match status" value="3"/>
</dbReference>
<dbReference type="RefSeq" id="WP_111064665.1">
    <property type="nucleotide sequence ID" value="NZ_JBHUCU010000004.1"/>
</dbReference>